<evidence type="ECO:0008006" key="3">
    <source>
        <dbReference type="Google" id="ProtNLM"/>
    </source>
</evidence>
<dbReference type="EMBL" id="QRGR01000043">
    <property type="protein sequence ID" value="RDV11326.1"/>
    <property type="molecule type" value="Genomic_DNA"/>
</dbReference>
<accession>A0A3D8L1U4</accession>
<comment type="caution">
    <text evidence="1">The sequence shown here is derived from an EMBL/GenBank/DDBJ whole genome shotgun (WGS) entry which is preliminary data.</text>
</comment>
<sequence length="292" mass="34615">MDSYFSLIKFVNNNDSNENIVVGLIVMSGEKLYYNISQTKLAFTKKLNPKSWRLFDFSLSKFNSFLEEDNDLLYKEQYKIFSSSLDKSYFSRLSNYQNGVFQITKPESINMKFDKDSFYLYFKKLVGEELTKPHPDLSKKRFEIKLKHYYQNKVFHQRADLNYRVQPDNIPGLFFPVEVDFIAKNGQLLVGQAIDFNSQPKTIAKRFNEFENLVYNLEKFSNVKKIDKGSYNLIYGRPQARSEQEKIFNDIYRKKDEAPFKIIEPEELNEIAKLLESRSFEKFSDYLMDPTQ</sequence>
<gene>
    <name evidence="1" type="ORF">DXT99_24805</name>
</gene>
<dbReference type="AlphaFoldDB" id="A0A3D8L1U4"/>
<reference evidence="2" key="1">
    <citation type="submission" date="2018-08" db="EMBL/GenBank/DDBJ databases">
        <authorList>
            <person name="Liu Z.-W."/>
            <person name="Du Z.-J."/>
        </authorList>
    </citation>
    <scope>NUCLEOTIDE SEQUENCE [LARGE SCALE GENOMIC DNA]</scope>
    <source>
        <strain evidence="2">H4X</strain>
    </source>
</reference>
<keyword evidence="2" id="KW-1185">Reference proteome</keyword>
<evidence type="ECO:0000313" key="1">
    <source>
        <dbReference type="EMBL" id="RDV11326.1"/>
    </source>
</evidence>
<dbReference type="Proteomes" id="UP000256708">
    <property type="component" value="Unassembled WGS sequence"/>
</dbReference>
<proteinExistence type="predicted"/>
<organism evidence="1 2">
    <name type="scientific">Pontibacter diazotrophicus</name>
    <dbReference type="NCBI Taxonomy" id="1400979"/>
    <lineage>
        <taxon>Bacteria</taxon>
        <taxon>Pseudomonadati</taxon>
        <taxon>Bacteroidota</taxon>
        <taxon>Cytophagia</taxon>
        <taxon>Cytophagales</taxon>
        <taxon>Hymenobacteraceae</taxon>
        <taxon>Pontibacter</taxon>
    </lineage>
</organism>
<protein>
    <recommendedName>
        <fullName evidence="3">DUF3037 domain-containing protein</fullName>
    </recommendedName>
</protein>
<name>A0A3D8L1U4_9BACT</name>
<dbReference type="OrthoDB" id="1466785at2"/>
<dbReference type="RefSeq" id="WP_115568289.1">
    <property type="nucleotide sequence ID" value="NZ_QRGR01000043.1"/>
</dbReference>
<evidence type="ECO:0000313" key="2">
    <source>
        <dbReference type="Proteomes" id="UP000256708"/>
    </source>
</evidence>